<dbReference type="OrthoDB" id="440505at2759"/>
<dbReference type="InterPro" id="IPR049100">
    <property type="entry name" value="TAGT"/>
</dbReference>
<keyword evidence="1" id="KW-0378">Hydrolase</keyword>
<name>A0A1Q9EXT4_SYMMI</name>
<protein>
    <submittedName>
        <fullName evidence="4">Putative ATP-dependent helicase C17A2.12</fullName>
    </submittedName>
</protein>
<proteinExistence type="predicted"/>
<dbReference type="Pfam" id="PF20691">
    <property type="entry name" value="TAGT"/>
    <property type="match status" value="1"/>
</dbReference>
<dbReference type="EMBL" id="LSRX01000048">
    <property type="protein sequence ID" value="OLQ12163.1"/>
    <property type="molecule type" value="Genomic_DNA"/>
</dbReference>
<evidence type="ECO:0000256" key="1">
    <source>
        <dbReference type="ARBA" id="ARBA00022801"/>
    </source>
</evidence>
<feature type="compositionally biased region" description="Polar residues" evidence="2">
    <location>
        <begin position="147"/>
        <end position="160"/>
    </location>
</feature>
<organism evidence="4 5">
    <name type="scientific">Symbiodinium microadriaticum</name>
    <name type="common">Dinoflagellate</name>
    <name type="synonym">Zooxanthella microadriatica</name>
    <dbReference type="NCBI Taxonomy" id="2951"/>
    <lineage>
        <taxon>Eukaryota</taxon>
        <taxon>Sar</taxon>
        <taxon>Alveolata</taxon>
        <taxon>Dinophyceae</taxon>
        <taxon>Suessiales</taxon>
        <taxon>Symbiodiniaceae</taxon>
        <taxon>Symbiodinium</taxon>
    </lineage>
</organism>
<dbReference type="InterPro" id="IPR001650">
    <property type="entry name" value="Helicase_C-like"/>
</dbReference>
<dbReference type="GO" id="GO:0016787">
    <property type="term" value="F:hydrolase activity"/>
    <property type="evidence" value="ECO:0007669"/>
    <property type="project" value="UniProtKB-KW"/>
</dbReference>
<keyword evidence="4" id="KW-0067">ATP-binding</keyword>
<dbReference type="PANTHER" id="PTHR10799">
    <property type="entry name" value="SNF2/RAD54 HELICASE FAMILY"/>
    <property type="match status" value="1"/>
</dbReference>
<feature type="compositionally biased region" description="Acidic residues" evidence="2">
    <location>
        <begin position="162"/>
        <end position="174"/>
    </location>
</feature>
<gene>
    <name evidence="4" type="ORF">AK812_SmicGene3977</name>
</gene>
<sequence length="1037" mass="115381">MMVMKSRVQDTPHNERERIVREFKATPIPGEPQSQVLLLSVWVGAVGLNLPEARWVVHVERVWNPALERQATSRAHRLTSRKPVKAYCLFMQDTLEERKASVLSSKYRLSTNVMEALDLEQDDVGEEGKSEELGKAHGEELRALLGESSTSADSPMEQSWESPEDEADLAEADPEEFKEPSSDEEDDVPGKPKGDRCPLYPALARLRPVRFQKKMLVGKYGNPADEELWDWYTVQGHREVHERAPTCSTAGREKLRRKGHSIIPFSSRPSRIRHVGGRGDRIVTVTLAEGVTCRLFIPSEFQQMFSEDEQGMFARPAKCGEAAFPVLTPSSGRSAIDEEVGLLDITPGMVDETSPLKFLQIVAVKPSEVENYRMSSPFFVVMELPTECTVNHPCYGKQRPEDLGIGCARHWMVRLAAALRMTYAFFLDDTVRSWRGVTLVEDTQSLFGVPPDSTRARFTPVPLARVMSYLAEPKFLKEDMPAFASFGFARMAPEFLAVRRAFCRAHVYSGYLLNISKIEKERLNFKQEQFIWEDLVFNLDCHDVVRSNRFAMVKVPFSSGGCSAQLARSDKATFVRHNHLALLASRTRTMAPPPSQTESKLDADAFPPFRELLQACKDYANLSGCRFQAYAFDGSNMAGRVADAKLPEWKDAVQQASLKVREFTKRLQAQEASLLECIDVAYRLVLAEGVRSGIIATCQELSLWPPPPNPHVEADDCCFQDTSAPLPVIAQRAFNDEKRRDSHESFRLLYKKATTASFLVDFASEAGQALPDLQHYRTMLDEFMQRVEEWTAHSSRFHLCPLSRAGNALVIGLSQGGMAAETAKELVARRWSKNWETNVGTAVNVAAAALAVGASVAALRRQWGSSTRGEGGVGGHGSSLNLILNGYTTCIAGYLGKLSGEEIVAETLGQVPEQTGKGKRGRKKVAKGPPEAQEPERPVPSDPFFLEEDPALKPEGAVVDESGCLVNSYYKRFIQAFKDAEKARADVAAPTGIKRPGVRRGEEIPAGVMFWDDSLRPNANVQRVEVLARNRNRARAA</sequence>
<dbReference type="PROSITE" id="PS51194">
    <property type="entry name" value="HELICASE_CTER"/>
    <property type="match status" value="1"/>
</dbReference>
<keyword evidence="4" id="KW-0347">Helicase</keyword>
<dbReference type="SMART" id="SM00490">
    <property type="entry name" value="HELICc"/>
    <property type="match status" value="1"/>
</dbReference>
<feature type="region of interest" description="Disordered" evidence="2">
    <location>
        <begin position="147"/>
        <end position="199"/>
    </location>
</feature>
<dbReference type="InterPro" id="IPR027417">
    <property type="entry name" value="P-loop_NTPase"/>
</dbReference>
<dbReference type="Pfam" id="PF00271">
    <property type="entry name" value="Helicase_C"/>
    <property type="match status" value="1"/>
</dbReference>
<dbReference type="CDD" id="cd18793">
    <property type="entry name" value="SF2_C_SNF"/>
    <property type="match status" value="1"/>
</dbReference>
<feature type="domain" description="Helicase C-terminal" evidence="3">
    <location>
        <begin position="1"/>
        <end position="125"/>
    </location>
</feature>
<evidence type="ECO:0000256" key="2">
    <source>
        <dbReference type="SAM" id="MobiDB-lite"/>
    </source>
</evidence>
<comment type="caution">
    <text evidence="4">The sequence shown here is derived from an EMBL/GenBank/DDBJ whole genome shotgun (WGS) entry which is preliminary data.</text>
</comment>
<dbReference type="AlphaFoldDB" id="A0A1Q9EXT4"/>
<reference evidence="4 5" key="1">
    <citation type="submission" date="2016-02" db="EMBL/GenBank/DDBJ databases">
        <title>Genome analysis of coral dinoflagellate symbionts highlights evolutionary adaptations to a symbiotic lifestyle.</title>
        <authorList>
            <person name="Aranda M."/>
            <person name="Li Y."/>
            <person name="Liew Y.J."/>
            <person name="Baumgarten S."/>
            <person name="Simakov O."/>
            <person name="Wilson M."/>
            <person name="Piel J."/>
            <person name="Ashoor H."/>
            <person name="Bougouffa S."/>
            <person name="Bajic V.B."/>
            <person name="Ryu T."/>
            <person name="Ravasi T."/>
            <person name="Bayer T."/>
            <person name="Micklem G."/>
            <person name="Kim H."/>
            <person name="Bhak J."/>
            <person name="Lajeunesse T.C."/>
            <person name="Voolstra C.R."/>
        </authorList>
    </citation>
    <scope>NUCLEOTIDE SEQUENCE [LARGE SCALE GENOMIC DNA]</scope>
    <source>
        <strain evidence="4 5">CCMP2467</strain>
    </source>
</reference>
<dbReference type="GO" id="GO:0004386">
    <property type="term" value="F:helicase activity"/>
    <property type="evidence" value="ECO:0007669"/>
    <property type="project" value="UniProtKB-KW"/>
</dbReference>
<dbReference type="SUPFAM" id="SSF52540">
    <property type="entry name" value="P-loop containing nucleoside triphosphate hydrolases"/>
    <property type="match status" value="1"/>
</dbReference>
<dbReference type="InterPro" id="IPR049730">
    <property type="entry name" value="SNF2/RAD54-like_C"/>
</dbReference>
<evidence type="ECO:0000259" key="3">
    <source>
        <dbReference type="PROSITE" id="PS51194"/>
    </source>
</evidence>
<feature type="region of interest" description="Disordered" evidence="2">
    <location>
        <begin position="909"/>
        <end position="947"/>
    </location>
</feature>
<keyword evidence="5" id="KW-1185">Reference proteome</keyword>
<feature type="compositionally biased region" description="Basic residues" evidence="2">
    <location>
        <begin position="917"/>
        <end position="926"/>
    </location>
</feature>
<dbReference type="Proteomes" id="UP000186817">
    <property type="component" value="Unassembled WGS sequence"/>
</dbReference>
<keyword evidence="4" id="KW-0547">Nucleotide-binding</keyword>
<accession>A0A1Q9EXT4</accession>
<dbReference type="Gene3D" id="3.40.50.300">
    <property type="entry name" value="P-loop containing nucleotide triphosphate hydrolases"/>
    <property type="match status" value="1"/>
</dbReference>
<evidence type="ECO:0000313" key="5">
    <source>
        <dbReference type="Proteomes" id="UP000186817"/>
    </source>
</evidence>
<evidence type="ECO:0000313" key="4">
    <source>
        <dbReference type="EMBL" id="OLQ12163.1"/>
    </source>
</evidence>